<evidence type="ECO:0000313" key="1">
    <source>
        <dbReference type="EMBL" id="TMQ89939.1"/>
    </source>
</evidence>
<dbReference type="InterPro" id="IPR052036">
    <property type="entry name" value="Hydrolase/PRTase-associated"/>
</dbReference>
<dbReference type="InterPro" id="IPR007815">
    <property type="entry name" value="Emycin_Estase"/>
</dbReference>
<dbReference type="PANTHER" id="PTHR31299:SF0">
    <property type="entry name" value="ESTERASE, PUTATIVE (AFU_ORTHOLOGUE AFUA_1G05850)-RELATED"/>
    <property type="match status" value="1"/>
</dbReference>
<organism evidence="1 2">
    <name type="scientific">Actinomadura soli</name>
    <dbReference type="NCBI Taxonomy" id="2508997"/>
    <lineage>
        <taxon>Bacteria</taxon>
        <taxon>Bacillati</taxon>
        <taxon>Actinomycetota</taxon>
        <taxon>Actinomycetes</taxon>
        <taxon>Streptosporangiales</taxon>
        <taxon>Thermomonosporaceae</taxon>
        <taxon>Actinomadura</taxon>
    </lineage>
</organism>
<dbReference type="Gene3D" id="3.40.1660.10">
    <property type="entry name" value="EreA-like (biosynthetic domain)"/>
    <property type="match status" value="1"/>
</dbReference>
<dbReference type="OrthoDB" id="9810066at2"/>
<comment type="caution">
    <text evidence="1">The sequence shown here is derived from an EMBL/GenBank/DDBJ whole genome shotgun (WGS) entry which is preliminary data.</text>
</comment>
<dbReference type="GO" id="GO:0046677">
    <property type="term" value="P:response to antibiotic"/>
    <property type="evidence" value="ECO:0007669"/>
    <property type="project" value="InterPro"/>
</dbReference>
<sequence length="229" mass="25488">MPAYTTWFRENVVDKGSYVRHARQVYELVKELPDGGRDHELALHHARQIVSFYEHFLLEFNEANAYRDARAARNLAWWRGFSGGDKIVYWGASAHTANAPNLHVTAQDGEDLRYPTAGSHLRRRYGRRYRSIGFTLGHGAASLGPGRTVALARPAPNWFERRFGEVGGAQFVLDLRSPAPAPVRRWLDAPAATRGLPHFGPGSTTTGGSLSEWFDVIVHRQKVSPAGSA</sequence>
<dbReference type="Pfam" id="PF05139">
    <property type="entry name" value="Erythro_esteras"/>
    <property type="match status" value="1"/>
</dbReference>
<accession>A0A5C4J003</accession>
<dbReference type="SUPFAM" id="SSF159501">
    <property type="entry name" value="EreA/ChaN-like"/>
    <property type="match status" value="1"/>
</dbReference>
<evidence type="ECO:0000313" key="2">
    <source>
        <dbReference type="Proteomes" id="UP000309174"/>
    </source>
</evidence>
<name>A0A5C4J003_9ACTN</name>
<dbReference type="Proteomes" id="UP000309174">
    <property type="component" value="Unassembled WGS sequence"/>
</dbReference>
<keyword evidence="2" id="KW-1185">Reference proteome</keyword>
<dbReference type="RefSeq" id="WP_138649972.1">
    <property type="nucleotide sequence ID" value="NZ_VCKW01000348.1"/>
</dbReference>
<protein>
    <submittedName>
        <fullName evidence="1">Erythromycin esterase family protein</fullName>
    </submittedName>
</protein>
<dbReference type="Gene3D" id="1.20.1440.30">
    <property type="entry name" value="Biosynthetic Protein domain"/>
    <property type="match status" value="1"/>
</dbReference>
<proteinExistence type="predicted"/>
<reference evidence="1 2" key="1">
    <citation type="submission" date="2019-05" db="EMBL/GenBank/DDBJ databases">
        <title>Draft genome sequence of Actinomadura sp. 14C53.</title>
        <authorList>
            <person name="Saricaoglu S."/>
            <person name="Isik K."/>
        </authorList>
    </citation>
    <scope>NUCLEOTIDE SEQUENCE [LARGE SCALE GENOMIC DNA]</scope>
    <source>
        <strain evidence="1 2">14C53</strain>
    </source>
</reference>
<dbReference type="EMBL" id="VCKW01000348">
    <property type="protein sequence ID" value="TMQ89939.1"/>
    <property type="molecule type" value="Genomic_DNA"/>
</dbReference>
<dbReference type="AlphaFoldDB" id="A0A5C4J003"/>
<dbReference type="PANTHER" id="PTHR31299">
    <property type="entry name" value="ESTERASE, PUTATIVE (AFU_ORTHOLOGUE AFUA_1G05850)-RELATED"/>
    <property type="match status" value="1"/>
</dbReference>
<gene>
    <name evidence="1" type="ORF">ETD83_37620</name>
</gene>